<feature type="transmembrane region" description="Helical" evidence="7">
    <location>
        <begin position="12"/>
        <end position="37"/>
    </location>
</feature>
<evidence type="ECO:0000313" key="8">
    <source>
        <dbReference type="EMBL" id="PMC10329.1"/>
    </source>
</evidence>
<protein>
    <submittedName>
        <fullName evidence="8">Flippase</fullName>
    </submittedName>
</protein>
<feature type="transmembrane region" description="Helical" evidence="7">
    <location>
        <begin position="416"/>
        <end position="434"/>
    </location>
</feature>
<dbReference type="Proteomes" id="UP000235661">
    <property type="component" value="Unassembled WGS sequence"/>
</dbReference>
<gene>
    <name evidence="8" type="ORF">CJ232_05765</name>
</gene>
<dbReference type="GO" id="GO:0005886">
    <property type="term" value="C:plasma membrane"/>
    <property type="evidence" value="ECO:0007669"/>
    <property type="project" value="UniProtKB-SubCell"/>
</dbReference>
<feature type="transmembrane region" description="Helical" evidence="7">
    <location>
        <begin position="324"/>
        <end position="344"/>
    </location>
</feature>
<evidence type="ECO:0000256" key="7">
    <source>
        <dbReference type="SAM" id="Phobius"/>
    </source>
</evidence>
<comment type="similarity">
    <text evidence="2">Belongs to the polysaccharide synthase family.</text>
</comment>
<accession>A0A2N6Q5P2</accession>
<feature type="transmembrane region" description="Helical" evidence="7">
    <location>
        <begin position="441"/>
        <end position="463"/>
    </location>
</feature>
<feature type="transmembrane region" description="Helical" evidence="7">
    <location>
        <begin position="43"/>
        <end position="60"/>
    </location>
</feature>
<reference evidence="8 9" key="1">
    <citation type="submission" date="2017-09" db="EMBL/GenBank/DDBJ databases">
        <title>Bacterial strain isolated from the female urinary microbiota.</title>
        <authorList>
            <person name="Thomas-White K."/>
            <person name="Kumar N."/>
            <person name="Forster S."/>
            <person name="Putonti C."/>
            <person name="Lawley T."/>
            <person name="Wolfe A.J."/>
        </authorList>
    </citation>
    <scope>NUCLEOTIDE SEQUENCE [LARGE SCALE GENOMIC DNA]</scope>
    <source>
        <strain evidence="8 9">UMB0818</strain>
    </source>
</reference>
<dbReference type="RefSeq" id="WP_102188312.1">
    <property type="nucleotide sequence ID" value="NZ_PNGI01000010.1"/>
</dbReference>
<dbReference type="STRING" id="1122992.GCA_000455445_01471"/>
<comment type="subcellular location">
    <subcellularLocation>
        <location evidence="1">Cell membrane</location>
        <topology evidence="1">Multi-pass membrane protein</topology>
    </subcellularLocation>
</comment>
<dbReference type="PANTHER" id="PTHR30250">
    <property type="entry name" value="PST FAMILY PREDICTED COLANIC ACID TRANSPORTER"/>
    <property type="match status" value="1"/>
</dbReference>
<keyword evidence="5 7" id="KW-1133">Transmembrane helix</keyword>
<feature type="transmembrane region" description="Helical" evidence="7">
    <location>
        <begin position="172"/>
        <end position="193"/>
    </location>
</feature>
<proteinExistence type="inferred from homology"/>
<dbReference type="AlphaFoldDB" id="A0A2N6Q5P2"/>
<feature type="transmembrane region" description="Helical" evidence="7">
    <location>
        <begin position="149"/>
        <end position="166"/>
    </location>
</feature>
<feature type="transmembrane region" description="Helical" evidence="7">
    <location>
        <begin position="365"/>
        <end position="396"/>
    </location>
</feature>
<evidence type="ECO:0000256" key="3">
    <source>
        <dbReference type="ARBA" id="ARBA00022475"/>
    </source>
</evidence>
<dbReference type="EMBL" id="PNGI01000010">
    <property type="protein sequence ID" value="PMC10329.1"/>
    <property type="molecule type" value="Genomic_DNA"/>
</dbReference>
<dbReference type="InterPro" id="IPR050833">
    <property type="entry name" value="Poly_Biosynth_Transport"/>
</dbReference>
<dbReference type="Pfam" id="PF13440">
    <property type="entry name" value="Polysacc_synt_3"/>
    <property type="match status" value="1"/>
</dbReference>
<keyword evidence="6 7" id="KW-0472">Membrane</keyword>
<comment type="caution">
    <text evidence="8">The sequence shown here is derived from an EMBL/GenBank/DDBJ whole genome shotgun (WGS) entry which is preliminary data.</text>
</comment>
<evidence type="ECO:0000313" key="9">
    <source>
        <dbReference type="Proteomes" id="UP000235661"/>
    </source>
</evidence>
<evidence type="ECO:0000256" key="4">
    <source>
        <dbReference type="ARBA" id="ARBA00022692"/>
    </source>
</evidence>
<dbReference type="CDD" id="cd13127">
    <property type="entry name" value="MATE_tuaB_like"/>
    <property type="match status" value="1"/>
</dbReference>
<evidence type="ECO:0000256" key="6">
    <source>
        <dbReference type="ARBA" id="ARBA00023136"/>
    </source>
</evidence>
<evidence type="ECO:0000256" key="2">
    <source>
        <dbReference type="ARBA" id="ARBA00007430"/>
    </source>
</evidence>
<feature type="transmembrane region" description="Helical" evidence="7">
    <location>
        <begin position="116"/>
        <end position="137"/>
    </location>
</feature>
<feature type="transmembrane region" description="Helical" evidence="7">
    <location>
        <begin position="81"/>
        <end position="104"/>
    </location>
</feature>
<keyword evidence="4 7" id="KW-0812">Transmembrane</keyword>
<evidence type="ECO:0000256" key="5">
    <source>
        <dbReference type="ARBA" id="ARBA00022989"/>
    </source>
</evidence>
<dbReference type="PANTHER" id="PTHR30250:SF10">
    <property type="entry name" value="LIPOPOLYSACCHARIDE BIOSYNTHESIS PROTEIN WZXC"/>
    <property type="match status" value="1"/>
</dbReference>
<organism evidence="8 9">
    <name type="scientific">Hoylesella timonensis</name>
    <dbReference type="NCBI Taxonomy" id="386414"/>
    <lineage>
        <taxon>Bacteria</taxon>
        <taxon>Pseudomonadati</taxon>
        <taxon>Bacteroidota</taxon>
        <taxon>Bacteroidia</taxon>
        <taxon>Bacteroidales</taxon>
        <taxon>Prevotellaceae</taxon>
        <taxon>Hoylesella</taxon>
    </lineage>
</organism>
<evidence type="ECO:0000256" key="1">
    <source>
        <dbReference type="ARBA" id="ARBA00004651"/>
    </source>
</evidence>
<name>A0A2N6Q5P2_9BACT</name>
<sequence length="477" mass="53648">MASELKQKTIKGLLWSVVDNFSNLGVSFIIGIILARLLSPDDYGLLAMINVFLAISRSFIDSGFGNALIRKQDMTHHDCSTAFIFNVVVSLFFYLVLFFLAPLIASFYHRPILTSLLRVEAVCMIINAFVIVQITLINKKVDFKKTTKISLISNVISGGFGIFLAYCGYGVWALVGMHILASLISAFLFWLMTDWYPTLVFSYKSFKYLFGFGSKLLATGILDVIFRNLYPILIGKFFSASSLGFYTRAETLAKLPSETLTGVIQRVTFPVLSQIQDDEERLSANYRKLLKMTAFIIFPLMVGLAAVAKPLILVLLTAKWSQSIIYLQIICFGMMWYPIHAINLNLLQVKGRTDIFLKIDIIKRFITVVVLFCAISYGVIGMCFASVISSLISLFINTYYTGKMINVGFVVQLKDLLPILLNSFLMAGIVFYSVRLFDNNFINLLIGILIGVISYAFGALLLAKDEVLEFRNVIYRR</sequence>
<keyword evidence="3" id="KW-1003">Cell membrane</keyword>
<feature type="transmembrane region" description="Helical" evidence="7">
    <location>
        <begin position="295"/>
        <end position="318"/>
    </location>
</feature>